<evidence type="ECO:0000313" key="1">
    <source>
        <dbReference type="EMBL" id="RMV24046.1"/>
    </source>
</evidence>
<proteinExistence type="predicted"/>
<name>A0A3M6AXY7_PSESS</name>
<organism evidence="1 2">
    <name type="scientific">Pseudomonas savastanoi</name>
    <name type="common">Pseudomonas syringae pv. savastanoi</name>
    <dbReference type="NCBI Taxonomy" id="29438"/>
    <lineage>
        <taxon>Bacteria</taxon>
        <taxon>Pseudomonadati</taxon>
        <taxon>Pseudomonadota</taxon>
        <taxon>Gammaproteobacteria</taxon>
        <taxon>Pseudomonadales</taxon>
        <taxon>Pseudomonadaceae</taxon>
        <taxon>Pseudomonas</taxon>
    </lineage>
</organism>
<comment type="caution">
    <text evidence="1">The sequence shown here is derived from an EMBL/GenBank/DDBJ whole genome shotgun (WGS) entry which is preliminary data.</text>
</comment>
<dbReference type="Proteomes" id="UP000272703">
    <property type="component" value="Unassembled WGS sequence"/>
</dbReference>
<gene>
    <name evidence="1" type="ORF">ALP16_00822</name>
</gene>
<sequence length="65" mass="7370">MATYKHLSITREVLDNSRRTKSRPHFVTREDRLGHGQKLNGYFATAQGLAKKQIGSSEKSPYVHA</sequence>
<accession>A0A3M6AXY7</accession>
<dbReference type="AlphaFoldDB" id="A0A3M6AXY7"/>
<dbReference type="EMBL" id="RBUN01000041">
    <property type="protein sequence ID" value="RMV24046.1"/>
    <property type="molecule type" value="Genomic_DNA"/>
</dbReference>
<protein>
    <submittedName>
        <fullName evidence="1">Uncharacterized protein</fullName>
    </submittedName>
</protein>
<reference evidence="1 2" key="1">
    <citation type="submission" date="2018-08" db="EMBL/GenBank/DDBJ databases">
        <title>Recombination of ecologically and evolutionarily significant loci maintains genetic cohesion in the Pseudomonas syringae species complex.</title>
        <authorList>
            <person name="Dillon M."/>
            <person name="Thakur S."/>
            <person name="Almeida R.N.D."/>
            <person name="Weir B.S."/>
            <person name="Guttman D.S."/>
        </authorList>
    </citation>
    <scope>NUCLEOTIDE SEQUENCE [LARGE SCALE GENOMIC DNA]</scope>
    <source>
        <strain evidence="1 2">ICMP 11897</strain>
    </source>
</reference>
<dbReference type="RefSeq" id="WP_057455770.1">
    <property type="nucleotide sequence ID" value="NZ_RBUM01000111.1"/>
</dbReference>
<evidence type="ECO:0000313" key="2">
    <source>
        <dbReference type="Proteomes" id="UP000272703"/>
    </source>
</evidence>